<dbReference type="PANTHER" id="PTHR43649">
    <property type="entry name" value="ARABINOSE-BINDING PROTEIN-RELATED"/>
    <property type="match status" value="1"/>
</dbReference>
<sequence>MATVAALGLSSCARWGFSGSDTRLKFWNMPWGQTNFSEVDRAITLGYEPEPGTPPSSYQVIQWANFIQTFTSAVASRTGPAVSSGGSTLAFQFETQGAIAYADNLIDSWKSNGLYDDFLPGLLETMRVANGYAAVPYNLDMRVIWYNRTLMEKAGAEPPTDWQSYLDACAALKKIGVYGYGTGSGAGSFTGSHALTSWMINNGGGLFDANQEPACVTPQNIEAMEFVLEMVHKGYADPRSPTYTSDNVLTQWKQRTFGMGYDTGGLANNAGGAIKDELEVLSPPTGPSGDKGALFFPNNIMMYRDTPSQQASEAFMTYYFQNMAPLWTENTGIGLPPLKSITQTNEFQADKNNTKIIEEWQPVARTWAAPGGDALFFGVTAVDATPVMTNFTQSILSGQTDARAALARLQREVEATISNS</sequence>
<dbReference type="InterPro" id="IPR006059">
    <property type="entry name" value="SBP"/>
</dbReference>
<comment type="caution">
    <text evidence="1">The sequence shown here is derived from an EMBL/GenBank/DDBJ whole genome shotgun (WGS) entry which is preliminary data.</text>
</comment>
<gene>
    <name evidence="1" type="ORF">GCM10023169_29810</name>
</gene>
<dbReference type="InterPro" id="IPR050490">
    <property type="entry name" value="Bact_solute-bd_prot1"/>
</dbReference>
<dbReference type="Pfam" id="PF01547">
    <property type="entry name" value="SBP_bac_1"/>
    <property type="match status" value="1"/>
</dbReference>
<keyword evidence="2" id="KW-1185">Reference proteome</keyword>
<name>A0ABP8LFA9_9MICO</name>
<dbReference type="EMBL" id="BAABGN010000012">
    <property type="protein sequence ID" value="GAA4428569.1"/>
    <property type="molecule type" value="Genomic_DNA"/>
</dbReference>
<evidence type="ECO:0000313" key="1">
    <source>
        <dbReference type="EMBL" id="GAA4428569.1"/>
    </source>
</evidence>
<dbReference type="RefSeq" id="WP_345217064.1">
    <property type="nucleotide sequence ID" value="NZ_BAABGN010000012.1"/>
</dbReference>
<organism evidence="1 2">
    <name type="scientific">Georgenia halophila</name>
    <dbReference type="NCBI Taxonomy" id="620889"/>
    <lineage>
        <taxon>Bacteria</taxon>
        <taxon>Bacillati</taxon>
        <taxon>Actinomycetota</taxon>
        <taxon>Actinomycetes</taxon>
        <taxon>Micrococcales</taxon>
        <taxon>Bogoriellaceae</taxon>
        <taxon>Georgenia</taxon>
    </lineage>
</organism>
<proteinExistence type="predicted"/>
<accession>A0ABP8LFA9</accession>
<dbReference type="Gene3D" id="3.40.190.10">
    <property type="entry name" value="Periplasmic binding protein-like II"/>
    <property type="match status" value="2"/>
</dbReference>
<dbReference type="SUPFAM" id="SSF53850">
    <property type="entry name" value="Periplasmic binding protein-like II"/>
    <property type="match status" value="1"/>
</dbReference>
<reference evidence="2" key="1">
    <citation type="journal article" date="2019" name="Int. J. Syst. Evol. Microbiol.">
        <title>The Global Catalogue of Microorganisms (GCM) 10K type strain sequencing project: providing services to taxonomists for standard genome sequencing and annotation.</title>
        <authorList>
            <consortium name="The Broad Institute Genomics Platform"/>
            <consortium name="The Broad Institute Genome Sequencing Center for Infectious Disease"/>
            <person name="Wu L."/>
            <person name="Ma J."/>
        </authorList>
    </citation>
    <scope>NUCLEOTIDE SEQUENCE [LARGE SCALE GENOMIC DNA]</scope>
    <source>
        <strain evidence="2">JCM 17810</strain>
    </source>
</reference>
<protein>
    <submittedName>
        <fullName evidence="1">Extracellular solute-binding protein</fullName>
    </submittedName>
</protein>
<dbReference type="Proteomes" id="UP001500622">
    <property type="component" value="Unassembled WGS sequence"/>
</dbReference>
<dbReference type="PANTHER" id="PTHR43649:SF30">
    <property type="entry name" value="ABC TRANSPORTER SUBSTRATE-BINDING PROTEIN"/>
    <property type="match status" value="1"/>
</dbReference>
<evidence type="ECO:0000313" key="2">
    <source>
        <dbReference type="Proteomes" id="UP001500622"/>
    </source>
</evidence>